<proteinExistence type="predicted"/>
<gene>
    <name evidence="1" type="ORF">B0H66DRAFT_530779</name>
</gene>
<dbReference type="Gene3D" id="3.40.50.1010">
    <property type="entry name" value="5'-nuclease"/>
    <property type="match status" value="1"/>
</dbReference>
<reference evidence="1" key="2">
    <citation type="submission" date="2023-06" db="EMBL/GenBank/DDBJ databases">
        <authorList>
            <consortium name="Lawrence Berkeley National Laboratory"/>
            <person name="Haridas S."/>
            <person name="Hensen N."/>
            <person name="Bonometti L."/>
            <person name="Westerberg I."/>
            <person name="Brannstrom I.O."/>
            <person name="Guillou S."/>
            <person name="Cros-Aarteil S."/>
            <person name="Calhoun S."/>
            <person name="Kuo A."/>
            <person name="Mondo S."/>
            <person name="Pangilinan J."/>
            <person name="Riley R."/>
            <person name="Labutti K."/>
            <person name="Andreopoulos B."/>
            <person name="Lipzen A."/>
            <person name="Chen C."/>
            <person name="Yanf M."/>
            <person name="Daum C."/>
            <person name="Ng V."/>
            <person name="Clum A."/>
            <person name="Steindorff A."/>
            <person name="Ohm R."/>
            <person name="Martin F."/>
            <person name="Silar P."/>
            <person name="Natvig D."/>
            <person name="Lalanne C."/>
            <person name="Gautier V."/>
            <person name="Ament-Velasquez S.L."/>
            <person name="Kruys A."/>
            <person name="Hutchinson M.I."/>
            <person name="Powell A.J."/>
            <person name="Barry K."/>
            <person name="Miller A.N."/>
            <person name="Grigoriev I.V."/>
            <person name="Debuchy R."/>
            <person name="Gladieux P."/>
            <person name="Thoren M.H."/>
            <person name="Johannesson H."/>
        </authorList>
    </citation>
    <scope>NUCLEOTIDE SEQUENCE</scope>
    <source>
        <strain evidence="1">CBS 118394</strain>
    </source>
</reference>
<dbReference type="SUPFAM" id="SSF88723">
    <property type="entry name" value="PIN domain-like"/>
    <property type="match status" value="1"/>
</dbReference>
<dbReference type="InterPro" id="IPR029060">
    <property type="entry name" value="PIN-like_dom_sf"/>
</dbReference>
<dbReference type="InterPro" id="IPR006084">
    <property type="entry name" value="XPG/Rad2"/>
</dbReference>
<keyword evidence="2" id="KW-1185">Reference proteome</keyword>
<dbReference type="EMBL" id="JAUEDM010000002">
    <property type="protein sequence ID" value="KAK3326790.1"/>
    <property type="molecule type" value="Genomic_DNA"/>
</dbReference>
<dbReference type="Proteomes" id="UP001283341">
    <property type="component" value="Unassembled WGS sequence"/>
</dbReference>
<evidence type="ECO:0008006" key="3">
    <source>
        <dbReference type="Google" id="ProtNLM"/>
    </source>
</evidence>
<dbReference type="AlphaFoldDB" id="A0AAE0IKV2"/>
<accession>A0AAE0IKV2</accession>
<name>A0AAE0IKV2_9PEZI</name>
<evidence type="ECO:0000313" key="1">
    <source>
        <dbReference type="EMBL" id="KAK3326790.1"/>
    </source>
</evidence>
<dbReference type="PRINTS" id="PR00853">
    <property type="entry name" value="XPGRADSUPER"/>
</dbReference>
<comment type="caution">
    <text evidence="1">The sequence shown here is derived from an EMBL/GenBank/DDBJ whole genome shotgun (WGS) entry which is preliminary data.</text>
</comment>
<reference evidence="1" key="1">
    <citation type="journal article" date="2023" name="Mol. Phylogenet. Evol.">
        <title>Genome-scale phylogeny and comparative genomics of the fungal order Sordariales.</title>
        <authorList>
            <person name="Hensen N."/>
            <person name="Bonometti L."/>
            <person name="Westerberg I."/>
            <person name="Brannstrom I.O."/>
            <person name="Guillou S."/>
            <person name="Cros-Aarteil S."/>
            <person name="Calhoun S."/>
            <person name="Haridas S."/>
            <person name="Kuo A."/>
            <person name="Mondo S."/>
            <person name="Pangilinan J."/>
            <person name="Riley R."/>
            <person name="LaButti K."/>
            <person name="Andreopoulos B."/>
            <person name="Lipzen A."/>
            <person name="Chen C."/>
            <person name="Yan M."/>
            <person name="Daum C."/>
            <person name="Ng V."/>
            <person name="Clum A."/>
            <person name="Steindorff A."/>
            <person name="Ohm R.A."/>
            <person name="Martin F."/>
            <person name="Silar P."/>
            <person name="Natvig D.O."/>
            <person name="Lalanne C."/>
            <person name="Gautier V."/>
            <person name="Ament-Velasquez S.L."/>
            <person name="Kruys A."/>
            <person name="Hutchinson M.I."/>
            <person name="Powell A.J."/>
            <person name="Barry K."/>
            <person name="Miller A.N."/>
            <person name="Grigoriev I.V."/>
            <person name="Debuchy R."/>
            <person name="Gladieux P."/>
            <person name="Hiltunen Thoren M."/>
            <person name="Johannesson H."/>
        </authorList>
    </citation>
    <scope>NUCLEOTIDE SEQUENCE</scope>
    <source>
        <strain evidence="1">CBS 118394</strain>
    </source>
</reference>
<organism evidence="1 2">
    <name type="scientific">Apodospora peruviana</name>
    <dbReference type="NCBI Taxonomy" id="516989"/>
    <lineage>
        <taxon>Eukaryota</taxon>
        <taxon>Fungi</taxon>
        <taxon>Dikarya</taxon>
        <taxon>Ascomycota</taxon>
        <taxon>Pezizomycotina</taxon>
        <taxon>Sordariomycetes</taxon>
        <taxon>Sordariomycetidae</taxon>
        <taxon>Sordariales</taxon>
        <taxon>Lasiosphaeriaceae</taxon>
        <taxon>Apodospora</taxon>
    </lineage>
</organism>
<evidence type="ECO:0000313" key="2">
    <source>
        <dbReference type="Proteomes" id="UP001283341"/>
    </source>
</evidence>
<sequence>MGGMNHVVHIFYQHVQHLLVAGVHPIFVFDGPKKPASKGCAHPPSVRPCKHATHLLEGGNITAGTTRTEEDEECEKQLSHVIPMCRLLLDRMGLPYRDAPAEAECAVMERRPRRCGPNSRRRRLRLWK</sequence>
<protein>
    <recommendedName>
        <fullName evidence="3">XPG N-terminal domain-containing protein</fullName>
    </recommendedName>
</protein>